<gene>
    <name evidence="2" type="ORF">ETU09_11210</name>
</gene>
<keyword evidence="1" id="KW-1133">Transmembrane helix</keyword>
<dbReference type="OrthoDB" id="705212at2"/>
<dbReference type="EMBL" id="SELH01000026">
    <property type="protein sequence ID" value="TWP26255.1"/>
    <property type="molecule type" value="Genomic_DNA"/>
</dbReference>
<dbReference type="AlphaFoldDB" id="A0A563D7S9"/>
<organism evidence="2 3">
    <name type="scientific">Apibacter muscae</name>
    <dbReference type="NCBI Taxonomy" id="2509004"/>
    <lineage>
        <taxon>Bacteria</taxon>
        <taxon>Pseudomonadati</taxon>
        <taxon>Bacteroidota</taxon>
        <taxon>Flavobacteriia</taxon>
        <taxon>Flavobacteriales</taxon>
        <taxon>Weeksellaceae</taxon>
        <taxon>Apibacter</taxon>
    </lineage>
</organism>
<dbReference type="Proteomes" id="UP000319499">
    <property type="component" value="Unassembled WGS sequence"/>
</dbReference>
<evidence type="ECO:0000313" key="3">
    <source>
        <dbReference type="Proteomes" id="UP000319499"/>
    </source>
</evidence>
<evidence type="ECO:0000313" key="2">
    <source>
        <dbReference type="EMBL" id="TWP26255.1"/>
    </source>
</evidence>
<feature type="transmembrane region" description="Helical" evidence="1">
    <location>
        <begin position="20"/>
        <end position="42"/>
    </location>
</feature>
<feature type="transmembrane region" description="Helical" evidence="1">
    <location>
        <begin position="202"/>
        <end position="219"/>
    </location>
</feature>
<keyword evidence="1" id="KW-0472">Membrane</keyword>
<feature type="transmembrane region" description="Helical" evidence="1">
    <location>
        <begin position="69"/>
        <end position="87"/>
    </location>
</feature>
<sequence length="220" mass="25214">MKENLKYAVKLSAVAIKSFIKVNFLGGISTILFTILGLLLLIKDMGNVQTGHVNPTIAFVILFTHRPTATILIVLGIISSPFIFFTLGNKYIISKLSNKIINDKAENFIYPFIDKILNIFQKNQPKIIQNAADFSMNKLKIIQTIKENKETNKWIRRIVAFGMNKVHLSDIDFNQGNQNFNEILKNKTLQSLKNISEPSLKFVWIAIAIQWIIILYIWLF</sequence>
<keyword evidence="3" id="KW-1185">Reference proteome</keyword>
<comment type="caution">
    <text evidence="2">The sequence shown here is derived from an EMBL/GenBank/DDBJ whole genome shotgun (WGS) entry which is preliminary data.</text>
</comment>
<accession>A0A563D7S9</accession>
<evidence type="ECO:0000256" key="1">
    <source>
        <dbReference type="SAM" id="Phobius"/>
    </source>
</evidence>
<keyword evidence="1" id="KW-0812">Transmembrane</keyword>
<proteinExistence type="predicted"/>
<protein>
    <submittedName>
        <fullName evidence="2">Uncharacterized protein</fullName>
    </submittedName>
</protein>
<reference evidence="2 3" key="1">
    <citation type="submission" date="2019-02" db="EMBL/GenBank/DDBJ databases">
        <title>Apibacter muscae sp. nov.: a novel member of the house fly microbiota.</title>
        <authorList>
            <person name="Park R."/>
        </authorList>
    </citation>
    <scope>NUCLEOTIDE SEQUENCE [LARGE SCALE GENOMIC DNA]</scope>
    <source>
        <strain evidence="2 3">AL1</strain>
    </source>
</reference>
<name>A0A563D7S9_9FLAO</name>
<dbReference type="RefSeq" id="WP_146293603.1">
    <property type="nucleotide sequence ID" value="NZ_SELH01000026.1"/>
</dbReference>